<name>A0ABS0SHE4_9HYPH</name>
<gene>
    <name evidence="4" type="ORF">IOD40_18875</name>
</gene>
<dbReference type="EMBL" id="JADGMQ010000021">
    <property type="protein sequence ID" value="MBI1622723.1"/>
    <property type="molecule type" value="Genomic_DNA"/>
</dbReference>
<comment type="similarity">
    <text evidence="1 2">Belongs to the universal stress protein A family.</text>
</comment>
<dbReference type="InterPro" id="IPR006015">
    <property type="entry name" value="Universal_stress_UspA"/>
</dbReference>
<evidence type="ECO:0000256" key="2">
    <source>
        <dbReference type="PIRNR" id="PIRNR006276"/>
    </source>
</evidence>
<accession>A0ABS0SHE4</accession>
<comment type="subcellular location">
    <subcellularLocation>
        <location evidence="2">Cytoplasm</location>
    </subcellularLocation>
</comment>
<feature type="domain" description="UspA" evidence="3">
    <location>
        <begin position="1"/>
        <end position="150"/>
    </location>
</feature>
<evidence type="ECO:0000313" key="4">
    <source>
        <dbReference type="EMBL" id="MBI1622723.1"/>
    </source>
</evidence>
<keyword evidence="2" id="KW-0963">Cytoplasm</keyword>
<dbReference type="PANTHER" id="PTHR46268">
    <property type="entry name" value="STRESS RESPONSE PROTEIN NHAX"/>
    <property type="match status" value="1"/>
</dbReference>
<evidence type="ECO:0000313" key="5">
    <source>
        <dbReference type="Proteomes" id="UP000601789"/>
    </source>
</evidence>
<sequence>MYTHILISTDGSELAQNGVNHGLSLAKSLGSKVTIVTVTAPFPPMAGTAASAGWVATKADVEHYDAGQKEFASGILAATEADARKIGVEATTVHVSDASPASAIVNAAKNQGCNLIVMASHGRRGIKRLLLGSQTSEVLATAHIPVLVIR</sequence>
<dbReference type="SUPFAM" id="SSF52402">
    <property type="entry name" value="Adenine nucleotide alpha hydrolases-like"/>
    <property type="match status" value="1"/>
</dbReference>
<dbReference type="Proteomes" id="UP000601789">
    <property type="component" value="Unassembled WGS sequence"/>
</dbReference>
<organism evidence="4 5">
    <name type="scientific">Aquamicrobium zhengzhouense</name>
    <dbReference type="NCBI Taxonomy" id="2781738"/>
    <lineage>
        <taxon>Bacteria</taxon>
        <taxon>Pseudomonadati</taxon>
        <taxon>Pseudomonadota</taxon>
        <taxon>Alphaproteobacteria</taxon>
        <taxon>Hyphomicrobiales</taxon>
        <taxon>Phyllobacteriaceae</taxon>
        <taxon>Aquamicrobium</taxon>
    </lineage>
</organism>
<dbReference type="PIRSF" id="PIRSF006276">
    <property type="entry name" value="UspA"/>
    <property type="match status" value="1"/>
</dbReference>
<evidence type="ECO:0000259" key="3">
    <source>
        <dbReference type="Pfam" id="PF00582"/>
    </source>
</evidence>
<keyword evidence="5" id="KW-1185">Reference proteome</keyword>
<protein>
    <recommendedName>
        <fullName evidence="2">Universal stress protein</fullName>
    </recommendedName>
</protein>
<dbReference type="PRINTS" id="PR01438">
    <property type="entry name" value="UNVRSLSTRESS"/>
</dbReference>
<dbReference type="RefSeq" id="WP_198478256.1">
    <property type="nucleotide sequence ID" value="NZ_JADGMQ010000021.1"/>
</dbReference>
<evidence type="ECO:0000256" key="1">
    <source>
        <dbReference type="ARBA" id="ARBA00008791"/>
    </source>
</evidence>
<dbReference type="Gene3D" id="3.40.50.620">
    <property type="entry name" value="HUPs"/>
    <property type="match status" value="1"/>
</dbReference>
<reference evidence="4 5" key="1">
    <citation type="submission" date="2020-10" db="EMBL/GenBank/DDBJ databases">
        <title>Aquamicrobium zhengzhouensis sp. nov., a exopolysaccharide producing bacterium isolated from farmland soil.</title>
        <authorList>
            <person name="Wang X."/>
        </authorList>
    </citation>
    <scope>NUCLEOTIDE SEQUENCE [LARGE SCALE GENOMIC DNA]</scope>
    <source>
        <strain evidence="5">cd-1</strain>
    </source>
</reference>
<dbReference type="Pfam" id="PF00582">
    <property type="entry name" value="Usp"/>
    <property type="match status" value="1"/>
</dbReference>
<dbReference type="PANTHER" id="PTHR46268:SF15">
    <property type="entry name" value="UNIVERSAL STRESS PROTEIN HP_0031"/>
    <property type="match status" value="1"/>
</dbReference>
<proteinExistence type="inferred from homology"/>
<comment type="caution">
    <text evidence="4">The sequence shown here is derived from an EMBL/GenBank/DDBJ whole genome shotgun (WGS) entry which is preliminary data.</text>
</comment>
<dbReference type="InterPro" id="IPR006016">
    <property type="entry name" value="UspA"/>
</dbReference>
<dbReference type="InterPro" id="IPR014729">
    <property type="entry name" value="Rossmann-like_a/b/a_fold"/>
</dbReference>
<dbReference type="CDD" id="cd00293">
    <property type="entry name" value="USP-like"/>
    <property type="match status" value="1"/>
</dbReference>